<gene>
    <name evidence="1" type="ORF">CFP56_001734</name>
</gene>
<evidence type="ECO:0000313" key="1">
    <source>
        <dbReference type="EMBL" id="KAK7815342.1"/>
    </source>
</evidence>
<dbReference type="EMBL" id="PKMF04001016">
    <property type="protein sequence ID" value="KAK7815342.1"/>
    <property type="molecule type" value="Genomic_DNA"/>
</dbReference>
<protein>
    <submittedName>
        <fullName evidence="1">Pentatricopeptide repeat-containing protein</fullName>
    </submittedName>
</protein>
<proteinExistence type="predicted"/>
<sequence length="63" mass="7632">MQVWSHSQADRFQRDWTLSEVVHEILRLRPHDDVEGLLNHWIGCFARKNFPLLIRYSKNQVFP</sequence>
<dbReference type="Proteomes" id="UP000237347">
    <property type="component" value="Unassembled WGS sequence"/>
</dbReference>
<comment type="caution">
    <text evidence="1">The sequence shown here is derived from an EMBL/GenBank/DDBJ whole genome shotgun (WGS) entry which is preliminary data.</text>
</comment>
<organism evidence="1 2">
    <name type="scientific">Quercus suber</name>
    <name type="common">Cork oak</name>
    <dbReference type="NCBI Taxonomy" id="58331"/>
    <lineage>
        <taxon>Eukaryota</taxon>
        <taxon>Viridiplantae</taxon>
        <taxon>Streptophyta</taxon>
        <taxon>Embryophyta</taxon>
        <taxon>Tracheophyta</taxon>
        <taxon>Spermatophyta</taxon>
        <taxon>Magnoliopsida</taxon>
        <taxon>eudicotyledons</taxon>
        <taxon>Gunneridae</taxon>
        <taxon>Pentapetalae</taxon>
        <taxon>rosids</taxon>
        <taxon>fabids</taxon>
        <taxon>Fagales</taxon>
        <taxon>Fagaceae</taxon>
        <taxon>Quercus</taxon>
    </lineage>
</organism>
<accession>A0AAW0IM65</accession>
<name>A0AAW0IM65_QUESU</name>
<evidence type="ECO:0000313" key="2">
    <source>
        <dbReference type="Proteomes" id="UP000237347"/>
    </source>
</evidence>
<reference evidence="1 2" key="1">
    <citation type="journal article" date="2018" name="Sci. Data">
        <title>The draft genome sequence of cork oak.</title>
        <authorList>
            <person name="Ramos A.M."/>
            <person name="Usie A."/>
            <person name="Barbosa P."/>
            <person name="Barros P.M."/>
            <person name="Capote T."/>
            <person name="Chaves I."/>
            <person name="Simoes F."/>
            <person name="Abreu I."/>
            <person name="Carrasquinho I."/>
            <person name="Faro C."/>
            <person name="Guimaraes J.B."/>
            <person name="Mendonca D."/>
            <person name="Nobrega F."/>
            <person name="Rodrigues L."/>
            <person name="Saibo N.J.M."/>
            <person name="Varela M.C."/>
            <person name="Egas C."/>
            <person name="Matos J."/>
            <person name="Miguel C.M."/>
            <person name="Oliveira M.M."/>
            <person name="Ricardo C.P."/>
            <person name="Goncalves S."/>
        </authorList>
    </citation>
    <scope>NUCLEOTIDE SEQUENCE [LARGE SCALE GENOMIC DNA]</scope>
    <source>
        <strain evidence="2">cv. HL8</strain>
    </source>
</reference>
<dbReference type="AlphaFoldDB" id="A0AAW0IM65"/>
<keyword evidence="2" id="KW-1185">Reference proteome</keyword>